<evidence type="ECO:0000256" key="7">
    <source>
        <dbReference type="HAMAP-Rule" id="MF_01628"/>
    </source>
</evidence>
<dbReference type="InterPro" id="IPR036566">
    <property type="entry name" value="PYNP-like_C_sf"/>
</dbReference>
<comment type="function">
    <text evidence="7">The enzymes which catalyze the reversible phosphorolysis of pyrimidine nucleosides are involved in the degradation of these compounds and in their utilization as carbon and energy sources, or in the rescue of pyrimidine bases for nucleotide synthesis.</text>
</comment>
<comment type="pathway">
    <text evidence="7">Pyrimidine metabolism; dTMP biosynthesis via salvage pathway; dTMP from thymine: step 1/2.</text>
</comment>
<dbReference type="SUPFAM" id="SSF47648">
    <property type="entry name" value="Nucleoside phosphorylase/phosphoribosyltransferase N-terminal domain"/>
    <property type="match status" value="1"/>
</dbReference>
<dbReference type="InterPro" id="IPR036320">
    <property type="entry name" value="Glycosyl_Trfase_fam3_N_dom_sf"/>
</dbReference>
<evidence type="ECO:0000256" key="4">
    <source>
        <dbReference type="ARBA" id="ARBA00022676"/>
    </source>
</evidence>
<dbReference type="Gene3D" id="3.90.1170.30">
    <property type="entry name" value="Pyrimidine nucleoside phosphorylase-like, C-terminal domain"/>
    <property type="match status" value="1"/>
</dbReference>
<evidence type="ECO:0000256" key="2">
    <source>
        <dbReference type="ARBA" id="ARBA00011738"/>
    </source>
</evidence>
<dbReference type="InterPro" id="IPR013465">
    <property type="entry name" value="Thymidine_Pase"/>
</dbReference>
<dbReference type="EMBL" id="DROP01000119">
    <property type="protein sequence ID" value="HHI88653.1"/>
    <property type="molecule type" value="Genomic_DNA"/>
</dbReference>
<comment type="similarity">
    <text evidence="1 7">Belongs to the thymidine/pyrimidine-nucleoside phosphorylase family.</text>
</comment>
<dbReference type="AlphaFoldDB" id="A0A7V5NX09"/>
<sequence length="437" mass="45471">MFLPQEFLARLRDGRDVTAAEIKTFISGFGDGQTSAAQIGAFAMAVRKSGLSESATIALTEALRDSGDVMRWDVPGPVLDKHSTGGVGDNVSLILGPVIAACGGYVPMISGQGLGHTGGTLDKLSAIPGYRVDADNTLFRKTVQEIGCAIIGQTARLAPADKTLYAIRSATACVDSVPLITASILSKKLAEGLDALVLDIKCGNGAMMQDVDAARTLAKSLCEVANGAGVRTTGLITDMNQPLASAAGNALEVINVIEYFNTTARDARLDEVIRALCVEMLLSGGLAESRRSAGAKVEKVLADGQAAEVFARMVTALGGPKDILENPQNHFPPAPVIRDILAEEDGVISRIETKEIGLAVIVLGGGRKTPSDVIDLRVGFDRLAGLGARVRKGDVLARVHAADTQTAAAASQMLRDAYMIGEAANIGPLIIERTGAG</sequence>
<evidence type="ECO:0000313" key="9">
    <source>
        <dbReference type="EMBL" id="HHI88653.1"/>
    </source>
</evidence>
<dbReference type="Pfam" id="PF07831">
    <property type="entry name" value="PYNP_C"/>
    <property type="match status" value="1"/>
</dbReference>
<dbReference type="PANTHER" id="PTHR10515:SF0">
    <property type="entry name" value="THYMIDINE PHOSPHORYLASE"/>
    <property type="match status" value="1"/>
</dbReference>
<dbReference type="FunFam" id="3.40.1030.10:FF:000003">
    <property type="entry name" value="Pyrimidine-nucleoside phosphorylase"/>
    <property type="match status" value="1"/>
</dbReference>
<dbReference type="InterPro" id="IPR035902">
    <property type="entry name" value="Nuc_phospho_transferase"/>
</dbReference>
<dbReference type="UniPathway" id="UPA00578">
    <property type="reaction ID" value="UER00638"/>
</dbReference>
<dbReference type="GO" id="GO:0004645">
    <property type="term" value="F:1,4-alpha-oligoglucan phosphorylase activity"/>
    <property type="evidence" value="ECO:0007669"/>
    <property type="project" value="InterPro"/>
</dbReference>
<evidence type="ECO:0000256" key="1">
    <source>
        <dbReference type="ARBA" id="ARBA00006915"/>
    </source>
</evidence>
<dbReference type="GO" id="GO:0005829">
    <property type="term" value="C:cytosol"/>
    <property type="evidence" value="ECO:0007669"/>
    <property type="project" value="TreeGrafter"/>
</dbReference>
<evidence type="ECO:0000256" key="6">
    <source>
        <dbReference type="ARBA" id="ARBA00048550"/>
    </source>
</evidence>
<organism evidence="9">
    <name type="scientific">Hellea balneolensis</name>
    <dbReference type="NCBI Taxonomy" id="287478"/>
    <lineage>
        <taxon>Bacteria</taxon>
        <taxon>Pseudomonadati</taxon>
        <taxon>Pseudomonadota</taxon>
        <taxon>Alphaproteobacteria</taxon>
        <taxon>Maricaulales</taxon>
        <taxon>Robiginitomaculaceae</taxon>
        <taxon>Hellea</taxon>
    </lineage>
</organism>
<dbReference type="SMART" id="SM00941">
    <property type="entry name" value="PYNP_C"/>
    <property type="match status" value="1"/>
</dbReference>
<dbReference type="SUPFAM" id="SSF52418">
    <property type="entry name" value="Nucleoside phosphorylase/phosphoribosyltransferase catalytic domain"/>
    <property type="match status" value="1"/>
</dbReference>
<dbReference type="GO" id="GO:0006206">
    <property type="term" value="P:pyrimidine nucleobase metabolic process"/>
    <property type="evidence" value="ECO:0007669"/>
    <property type="project" value="InterPro"/>
</dbReference>
<comment type="caution">
    <text evidence="9">The sequence shown here is derived from an EMBL/GenBank/DDBJ whole genome shotgun (WGS) entry which is preliminary data.</text>
</comment>
<dbReference type="GO" id="GO:0009032">
    <property type="term" value="F:thymidine phosphorylase activity"/>
    <property type="evidence" value="ECO:0007669"/>
    <property type="project" value="UniProtKB-UniRule"/>
</dbReference>
<dbReference type="InterPro" id="IPR000053">
    <property type="entry name" value="Thymidine/pyrmidine_PPase"/>
</dbReference>
<dbReference type="PIRSF" id="PIRSF000478">
    <property type="entry name" value="TP_PyNP"/>
    <property type="match status" value="1"/>
</dbReference>
<accession>A0A7V5NX09</accession>
<comment type="subunit">
    <text evidence="2 7">Homodimer.</text>
</comment>
<comment type="catalytic activity">
    <reaction evidence="6 7">
        <text>thymidine + phosphate = 2-deoxy-alpha-D-ribose 1-phosphate + thymine</text>
        <dbReference type="Rhea" id="RHEA:16037"/>
        <dbReference type="ChEBI" id="CHEBI:17748"/>
        <dbReference type="ChEBI" id="CHEBI:17821"/>
        <dbReference type="ChEBI" id="CHEBI:43474"/>
        <dbReference type="ChEBI" id="CHEBI:57259"/>
        <dbReference type="EC" id="2.4.2.4"/>
    </reaction>
</comment>
<dbReference type="InterPro" id="IPR000312">
    <property type="entry name" value="Glycosyl_Trfase_fam3"/>
</dbReference>
<evidence type="ECO:0000256" key="3">
    <source>
        <dbReference type="ARBA" id="ARBA00011892"/>
    </source>
</evidence>
<dbReference type="InterPro" id="IPR017459">
    <property type="entry name" value="Glycosyl_Trfase_fam3_N_dom"/>
</dbReference>
<gene>
    <name evidence="7 9" type="primary">deoA</name>
    <name evidence="9" type="ORF">ENK01_01750</name>
</gene>
<name>A0A7V5NX09_9PROT</name>
<dbReference type="GO" id="GO:0046104">
    <property type="term" value="P:thymidine metabolic process"/>
    <property type="evidence" value="ECO:0007669"/>
    <property type="project" value="UniProtKB-UniRule"/>
</dbReference>
<feature type="domain" description="Pyrimidine nucleoside phosphorylase C-terminal" evidence="8">
    <location>
        <begin position="347"/>
        <end position="421"/>
    </location>
</feature>
<dbReference type="Pfam" id="PF02885">
    <property type="entry name" value="Glycos_trans_3N"/>
    <property type="match status" value="1"/>
</dbReference>
<dbReference type="NCBIfam" id="TIGR02644">
    <property type="entry name" value="Y_phosphoryl"/>
    <property type="match status" value="1"/>
</dbReference>
<protein>
    <recommendedName>
        <fullName evidence="3 7">Thymidine phosphorylase</fullName>
        <ecNumber evidence="3 7">2.4.2.4</ecNumber>
    </recommendedName>
    <alternativeName>
        <fullName evidence="7">TdRPase</fullName>
    </alternativeName>
</protein>
<dbReference type="Gene3D" id="3.40.1030.10">
    <property type="entry name" value="Nucleoside phosphorylase/phosphoribosyltransferase catalytic domain"/>
    <property type="match status" value="1"/>
</dbReference>
<reference evidence="9" key="1">
    <citation type="journal article" date="2020" name="mSystems">
        <title>Genome- and Community-Level Interaction Insights into Carbon Utilization and Element Cycling Functions of Hydrothermarchaeota in Hydrothermal Sediment.</title>
        <authorList>
            <person name="Zhou Z."/>
            <person name="Liu Y."/>
            <person name="Xu W."/>
            <person name="Pan J."/>
            <person name="Luo Z.H."/>
            <person name="Li M."/>
        </authorList>
    </citation>
    <scope>NUCLEOTIDE SEQUENCE [LARGE SCALE GENOMIC DNA]</scope>
    <source>
        <strain evidence="9">HyVt-538</strain>
    </source>
</reference>
<dbReference type="SUPFAM" id="SSF54680">
    <property type="entry name" value="Pyrimidine nucleoside phosphorylase C-terminal domain"/>
    <property type="match status" value="1"/>
</dbReference>
<evidence type="ECO:0000256" key="5">
    <source>
        <dbReference type="ARBA" id="ARBA00022679"/>
    </source>
</evidence>
<dbReference type="Pfam" id="PF00591">
    <property type="entry name" value="Glycos_transf_3"/>
    <property type="match status" value="1"/>
</dbReference>
<dbReference type="NCBIfam" id="TIGR02643">
    <property type="entry name" value="T_phosphoryl"/>
    <property type="match status" value="1"/>
</dbReference>
<evidence type="ECO:0000259" key="8">
    <source>
        <dbReference type="SMART" id="SM00941"/>
    </source>
</evidence>
<proteinExistence type="inferred from homology"/>
<dbReference type="EC" id="2.4.2.4" evidence="3 7"/>
<keyword evidence="5 7" id="KW-0808">Transferase</keyword>
<dbReference type="PANTHER" id="PTHR10515">
    <property type="entry name" value="THYMIDINE PHOSPHORYLASE"/>
    <property type="match status" value="1"/>
</dbReference>
<dbReference type="HAMAP" id="MF_01628">
    <property type="entry name" value="Thymid_phosp"/>
    <property type="match status" value="1"/>
</dbReference>
<keyword evidence="4 7" id="KW-0328">Glycosyltransferase</keyword>
<dbReference type="InterPro" id="IPR013102">
    <property type="entry name" value="PYNP_C"/>
</dbReference>
<dbReference type="Gene3D" id="1.20.970.10">
    <property type="entry name" value="Transferase, Pyrimidine Nucleoside Phosphorylase, Chain C"/>
    <property type="match status" value="1"/>
</dbReference>
<dbReference type="NCBIfam" id="NF004490">
    <property type="entry name" value="PRK05820.1"/>
    <property type="match status" value="1"/>
</dbReference>
<dbReference type="InterPro" id="IPR018090">
    <property type="entry name" value="Pyrmidine_PPas_bac/euk"/>
</dbReference>
<dbReference type="Proteomes" id="UP000885806">
    <property type="component" value="Unassembled WGS sequence"/>
</dbReference>